<sequence length="45" mass="5217">MKKDEQQIEHITEINECESIAEGSYFWNELRTIVEDGAANSDKED</sequence>
<dbReference type="Proteomes" id="UP001518925">
    <property type="component" value="Unassembled WGS sequence"/>
</dbReference>
<comment type="caution">
    <text evidence="1">The sequence shown here is derived from an EMBL/GenBank/DDBJ whole genome shotgun (WGS) entry which is preliminary data.</text>
</comment>
<reference evidence="1 2" key="1">
    <citation type="submission" date="2021-02" db="EMBL/GenBank/DDBJ databases">
        <title>Bacillus sp. RD4P76, an endophyte from a halophyte.</title>
        <authorList>
            <person name="Sun J.-Q."/>
        </authorList>
    </citation>
    <scope>NUCLEOTIDE SEQUENCE [LARGE SCALE GENOMIC DNA]</scope>
    <source>
        <strain evidence="1 2">RD4P76</strain>
    </source>
</reference>
<evidence type="ECO:0000313" key="2">
    <source>
        <dbReference type="Proteomes" id="UP001518925"/>
    </source>
</evidence>
<name>A0ABS2DJJ9_9BACI</name>
<protein>
    <submittedName>
        <fullName evidence="1">Uncharacterized protein</fullName>
    </submittedName>
</protein>
<organism evidence="1 2">
    <name type="scientific">Bacillus suaedaesalsae</name>
    <dbReference type="NCBI Taxonomy" id="2810349"/>
    <lineage>
        <taxon>Bacteria</taxon>
        <taxon>Bacillati</taxon>
        <taxon>Bacillota</taxon>
        <taxon>Bacilli</taxon>
        <taxon>Bacillales</taxon>
        <taxon>Bacillaceae</taxon>
        <taxon>Bacillus</taxon>
    </lineage>
</organism>
<proteinExistence type="predicted"/>
<evidence type="ECO:0000313" key="1">
    <source>
        <dbReference type="EMBL" id="MBM6618670.1"/>
    </source>
</evidence>
<keyword evidence="2" id="KW-1185">Reference proteome</keyword>
<gene>
    <name evidence="1" type="ORF">JR050_13450</name>
</gene>
<dbReference type="RefSeq" id="WP_204204023.1">
    <property type="nucleotide sequence ID" value="NZ_JAFELM010000034.1"/>
</dbReference>
<dbReference type="EMBL" id="JAFELM010000034">
    <property type="protein sequence ID" value="MBM6618670.1"/>
    <property type="molecule type" value="Genomic_DNA"/>
</dbReference>
<accession>A0ABS2DJJ9</accession>